<keyword evidence="15" id="KW-1185">Reference proteome</keyword>
<dbReference type="SUPFAM" id="SSF52058">
    <property type="entry name" value="L domain-like"/>
    <property type="match status" value="3"/>
</dbReference>
<dbReference type="Gene3D" id="3.80.10.10">
    <property type="entry name" value="Ribonuclease Inhibitor"/>
    <property type="match status" value="5"/>
</dbReference>
<dbReference type="EMBL" id="JAIZAY010000011">
    <property type="protein sequence ID" value="KAJ8033416.1"/>
    <property type="molecule type" value="Genomic_DNA"/>
</dbReference>
<dbReference type="OrthoDB" id="2015831at2759"/>
<dbReference type="InterPro" id="IPR003591">
    <property type="entry name" value="Leu-rich_rpt_typical-subtyp"/>
</dbReference>
<dbReference type="Pfam" id="PF13855">
    <property type="entry name" value="LRR_8"/>
    <property type="match status" value="5"/>
</dbReference>
<evidence type="ECO:0000256" key="4">
    <source>
        <dbReference type="ARBA" id="ARBA00022692"/>
    </source>
</evidence>
<evidence type="ECO:0000256" key="1">
    <source>
        <dbReference type="ARBA" id="ARBA00004167"/>
    </source>
</evidence>
<feature type="signal peptide" evidence="12">
    <location>
        <begin position="1"/>
        <end position="16"/>
    </location>
</feature>
<dbReference type="Gene3D" id="3.40.50.10140">
    <property type="entry name" value="Toll/interleukin-1 receptor homology (TIR) domain"/>
    <property type="match status" value="1"/>
</dbReference>
<comment type="subcellular location">
    <subcellularLocation>
        <location evidence="1">Membrane</location>
        <topology evidence="1">Single-pass membrane protein</topology>
    </subcellularLocation>
</comment>
<dbReference type="Pfam" id="PF01582">
    <property type="entry name" value="TIR"/>
    <property type="match status" value="1"/>
</dbReference>
<feature type="transmembrane region" description="Helical" evidence="11">
    <location>
        <begin position="834"/>
        <end position="853"/>
    </location>
</feature>
<evidence type="ECO:0000256" key="5">
    <source>
        <dbReference type="ARBA" id="ARBA00022729"/>
    </source>
</evidence>
<name>A0A9Q1BV60_HOLLE</name>
<comment type="similarity">
    <text evidence="2">Belongs to the Toll-like receptor family.</text>
</comment>
<dbReference type="GO" id="GO:0038023">
    <property type="term" value="F:signaling receptor activity"/>
    <property type="evidence" value="ECO:0007669"/>
    <property type="project" value="TreeGrafter"/>
</dbReference>
<dbReference type="AlphaFoldDB" id="A0A9Q1BV60"/>
<keyword evidence="10" id="KW-0325">Glycoprotein</keyword>
<evidence type="ECO:0000256" key="3">
    <source>
        <dbReference type="ARBA" id="ARBA00022614"/>
    </source>
</evidence>
<keyword evidence="3" id="KW-0433">Leucine-rich repeat</keyword>
<evidence type="ECO:0000256" key="12">
    <source>
        <dbReference type="SAM" id="SignalP"/>
    </source>
</evidence>
<keyword evidence="5 12" id="KW-0732">Signal</keyword>
<evidence type="ECO:0000313" key="14">
    <source>
        <dbReference type="EMBL" id="KAJ8033416.1"/>
    </source>
</evidence>
<dbReference type="InterPro" id="IPR000157">
    <property type="entry name" value="TIR_dom"/>
</dbReference>
<keyword evidence="6" id="KW-0677">Repeat</keyword>
<dbReference type="GO" id="GO:0007165">
    <property type="term" value="P:signal transduction"/>
    <property type="evidence" value="ECO:0007669"/>
    <property type="project" value="InterPro"/>
</dbReference>
<evidence type="ECO:0000256" key="9">
    <source>
        <dbReference type="ARBA" id="ARBA00023170"/>
    </source>
</evidence>
<evidence type="ECO:0000256" key="6">
    <source>
        <dbReference type="ARBA" id="ARBA00022737"/>
    </source>
</evidence>
<dbReference type="InterPro" id="IPR035897">
    <property type="entry name" value="Toll_tir_struct_dom_sf"/>
</dbReference>
<dbReference type="PROSITE" id="PS50104">
    <property type="entry name" value="TIR"/>
    <property type="match status" value="1"/>
</dbReference>
<evidence type="ECO:0000259" key="13">
    <source>
        <dbReference type="PROSITE" id="PS50104"/>
    </source>
</evidence>
<dbReference type="SUPFAM" id="SSF52200">
    <property type="entry name" value="Toll/Interleukin receptor TIR domain"/>
    <property type="match status" value="1"/>
</dbReference>
<dbReference type="PANTHER" id="PTHR24365">
    <property type="entry name" value="TOLL-LIKE RECEPTOR"/>
    <property type="match status" value="1"/>
</dbReference>
<proteinExistence type="inferred from homology"/>
<keyword evidence="9 14" id="KW-0675">Receptor</keyword>
<comment type="caution">
    <text evidence="14">The sequence shown here is derived from an EMBL/GenBank/DDBJ whole genome shotgun (WGS) entry which is preliminary data.</text>
</comment>
<keyword evidence="8 11" id="KW-0472">Membrane</keyword>
<dbReference type="InterPro" id="IPR026906">
    <property type="entry name" value="LRR_5"/>
</dbReference>
<reference evidence="14" key="1">
    <citation type="submission" date="2021-10" db="EMBL/GenBank/DDBJ databases">
        <title>Tropical sea cucumber genome reveals ecological adaptation and Cuvierian tubules defense mechanism.</title>
        <authorList>
            <person name="Chen T."/>
        </authorList>
    </citation>
    <scope>NUCLEOTIDE SEQUENCE</scope>
    <source>
        <strain evidence="14">Nanhai2018</strain>
        <tissue evidence="14">Muscle</tissue>
    </source>
</reference>
<dbReference type="GO" id="GO:0005886">
    <property type="term" value="C:plasma membrane"/>
    <property type="evidence" value="ECO:0007669"/>
    <property type="project" value="TreeGrafter"/>
</dbReference>
<keyword evidence="4 11" id="KW-0812">Transmembrane</keyword>
<keyword evidence="7 11" id="KW-1133">Transmembrane helix</keyword>
<evidence type="ECO:0000256" key="10">
    <source>
        <dbReference type="ARBA" id="ARBA00023180"/>
    </source>
</evidence>
<dbReference type="InterPro" id="IPR001611">
    <property type="entry name" value="Leu-rich_rpt"/>
</dbReference>
<dbReference type="InterPro" id="IPR032675">
    <property type="entry name" value="LRR_dom_sf"/>
</dbReference>
<evidence type="ECO:0000313" key="15">
    <source>
        <dbReference type="Proteomes" id="UP001152320"/>
    </source>
</evidence>
<dbReference type="Pfam" id="PF13306">
    <property type="entry name" value="LRR_5"/>
    <property type="match status" value="1"/>
</dbReference>
<feature type="domain" description="TIR" evidence="13">
    <location>
        <begin position="881"/>
        <end position="1016"/>
    </location>
</feature>
<evidence type="ECO:0000256" key="8">
    <source>
        <dbReference type="ARBA" id="ARBA00023136"/>
    </source>
</evidence>
<dbReference type="PROSITE" id="PS51450">
    <property type="entry name" value="LRR"/>
    <property type="match status" value="3"/>
</dbReference>
<dbReference type="PRINTS" id="PR01537">
    <property type="entry name" value="INTRLKN1R1F"/>
</dbReference>
<evidence type="ECO:0000256" key="7">
    <source>
        <dbReference type="ARBA" id="ARBA00022989"/>
    </source>
</evidence>
<dbReference type="SMART" id="SM00369">
    <property type="entry name" value="LRR_TYP"/>
    <property type="match status" value="14"/>
</dbReference>
<dbReference type="SMART" id="SM00255">
    <property type="entry name" value="TIR"/>
    <property type="match status" value="1"/>
</dbReference>
<organism evidence="14 15">
    <name type="scientific">Holothuria leucospilota</name>
    <name type="common">Black long sea cucumber</name>
    <name type="synonym">Mertensiothuria leucospilota</name>
    <dbReference type="NCBI Taxonomy" id="206669"/>
    <lineage>
        <taxon>Eukaryota</taxon>
        <taxon>Metazoa</taxon>
        <taxon>Echinodermata</taxon>
        <taxon>Eleutherozoa</taxon>
        <taxon>Echinozoa</taxon>
        <taxon>Holothuroidea</taxon>
        <taxon>Aspidochirotacea</taxon>
        <taxon>Aspidochirotida</taxon>
        <taxon>Holothuriidae</taxon>
        <taxon>Holothuria</taxon>
    </lineage>
</organism>
<dbReference type="FunFam" id="3.40.50.10140:FF:000021">
    <property type="entry name" value="Toll receptor 13"/>
    <property type="match status" value="1"/>
</dbReference>
<dbReference type="PANTHER" id="PTHR24365:SF541">
    <property type="entry name" value="PROTEIN TOLL-RELATED"/>
    <property type="match status" value="1"/>
</dbReference>
<feature type="chain" id="PRO_5040245609" evidence="12">
    <location>
        <begin position="17"/>
        <end position="1046"/>
    </location>
</feature>
<protein>
    <submittedName>
        <fullName evidence="14">Toll-like receptor Tollo</fullName>
    </submittedName>
</protein>
<evidence type="ECO:0000256" key="11">
    <source>
        <dbReference type="SAM" id="Phobius"/>
    </source>
</evidence>
<accession>A0A9Q1BV60</accession>
<evidence type="ECO:0000256" key="2">
    <source>
        <dbReference type="ARBA" id="ARBA00009634"/>
    </source>
</evidence>
<gene>
    <name evidence="14" type="ORF">HOLleu_23651</name>
</gene>
<sequence length="1046" mass="120497">MLFVIPLVSFLACLHGITFEECDRHWSCSWNRKILSDLTKGQCFLQPAIKTTSPSPLTSSGLASLDVYCRSHSNSAGRTKFPGNIFECILLLAGERKVTQLLIFGCDLLEIGENDLNTFHSLEVLDISHTSIASIHENAFYFMDNLMKISIDQKFAQNGISEYPNALIGAAASNKTSSIKIGRNNSNAFLHKLSDLTVKNVPFYSGIPQHAFQNLKDLSLLELRGNNLSNMDFQSMVHLTNLSHLYISDSLAIDSLPTDLFPFLPNLITFELSGTSIKTVCKNDFKYLTNLHLLSLSNNLLFSIDSGAFSDMKYLTALNLDNNPSLGTTQSLSFLEGLDRLEHLYLGNCSLQNTSTGEFLYIPDLRTLSLRTNQLVTIPILFANLPKEPVCLTDIEEIDLSRNKIFAVPRYIFSHLPKLRRIDLSFNRLGIIPSRMFFNLDAIEEIFLNHNQIHIFKFGSLQYIDTLRHLDLRENNLSNFPQFTAVNSQLGSNGFPKNPFHTYLEGNIMFCECEMFFYLFEYKDGQWEREAESMYTWPGSPFLDNQIFDRSRLYCYTLFMGIRLIDDVLQSPQNFYSLLDVKKNCPETCYCYESCGFVLFIANCAFSNYTRIPPDIRRETTVIDIQNNSITALDSEFFSVVPFLERIDLSFNRIMRIDGGTFYHLDKLLVVHLNNNYLRKIDSGDFNISSSVFYRLDLSNNFISWIHNNSFEMASCLEHLDLSNNKLEGIPNGVFDNLPYLSYLSIRGNPLNCSCDLVYFTDWYMKINFERGKYLEIDIADIECWQFSNETEMNTWIQQQNENCYTPPTANTVTKFIHVTQVVPGQFREQWKPLLASLLGVIFLAILMCGLIYKYRLEIVVFIYIKTGWKCFGTRKDDVGKEYDAFISFSSLDRDFVISELVPKLEGDVHSRKLCIHHRDFVVGACIATNIVHAIANSKRIVILCSNNYLKSEWCSYEFKTSHRQALRDRRRRILLIMMEDVDEKYLDKEMKAYISTNTYLDRKDSLFWPKLMYAIPFKNFKYKTGRNVAHENDKKINMSELSANY</sequence>
<dbReference type="Proteomes" id="UP001152320">
    <property type="component" value="Chromosome 11"/>
</dbReference>